<dbReference type="Proteomes" id="UP000019335">
    <property type="component" value="Chromosome 4"/>
</dbReference>
<keyword evidence="1" id="KW-1133">Transmembrane helix</keyword>
<keyword evidence="1" id="KW-0812">Transmembrane</keyword>
<protein>
    <submittedName>
        <fullName evidence="2">Uncharacterized protein</fullName>
    </submittedName>
</protein>
<name>W7TMW8_9STRA</name>
<reference evidence="2 3" key="1">
    <citation type="journal article" date="2014" name="Mol. Plant">
        <title>Chromosome Scale Genome Assembly and Transcriptome Profiling of Nannochloropsis gaditana in Nitrogen Depletion.</title>
        <authorList>
            <person name="Corteggiani Carpinelli E."/>
            <person name="Telatin A."/>
            <person name="Vitulo N."/>
            <person name="Forcato C."/>
            <person name="D'Angelo M."/>
            <person name="Schiavon R."/>
            <person name="Vezzi A."/>
            <person name="Giacometti G.M."/>
            <person name="Morosinotto T."/>
            <person name="Valle G."/>
        </authorList>
    </citation>
    <scope>NUCLEOTIDE SEQUENCE [LARGE SCALE GENOMIC DNA]</scope>
    <source>
        <strain evidence="2 3">B-31</strain>
    </source>
</reference>
<evidence type="ECO:0000313" key="2">
    <source>
        <dbReference type="EMBL" id="EWM28420.1"/>
    </source>
</evidence>
<organism evidence="2 3">
    <name type="scientific">Nannochloropsis gaditana</name>
    <dbReference type="NCBI Taxonomy" id="72520"/>
    <lineage>
        <taxon>Eukaryota</taxon>
        <taxon>Sar</taxon>
        <taxon>Stramenopiles</taxon>
        <taxon>Ochrophyta</taxon>
        <taxon>Eustigmatophyceae</taxon>
        <taxon>Eustigmatales</taxon>
        <taxon>Monodopsidaceae</taxon>
        <taxon>Nannochloropsis</taxon>
    </lineage>
</organism>
<sequence length="138" mass="15477">MVRQVEFSALRACHPSPLVSTSRMAFCPLPRTYLLPFRVMHVARSRQSLLLAAPSSLPATLPHLLPTAHPLGQRAFTHTCLRIGTGLHAQILYILTEAASWPSRLFFSPFLLAGIPLCLALWSGLEHAWGWMQGRRRR</sequence>
<feature type="transmembrane region" description="Helical" evidence="1">
    <location>
        <begin position="110"/>
        <end position="132"/>
    </location>
</feature>
<evidence type="ECO:0000256" key="1">
    <source>
        <dbReference type="SAM" id="Phobius"/>
    </source>
</evidence>
<keyword evidence="3" id="KW-1185">Reference proteome</keyword>
<comment type="caution">
    <text evidence="2">The sequence shown here is derived from an EMBL/GenBank/DDBJ whole genome shotgun (WGS) entry which is preliminary data.</text>
</comment>
<accession>W7TMW8</accession>
<gene>
    <name evidence="2" type="ORF">Naga_100088g17</name>
</gene>
<dbReference type="AlphaFoldDB" id="W7TMW8"/>
<evidence type="ECO:0000313" key="3">
    <source>
        <dbReference type="Proteomes" id="UP000019335"/>
    </source>
</evidence>
<dbReference type="EMBL" id="AZIL01000312">
    <property type="protein sequence ID" value="EWM28420.1"/>
    <property type="molecule type" value="Genomic_DNA"/>
</dbReference>
<proteinExistence type="predicted"/>
<keyword evidence="1" id="KW-0472">Membrane</keyword>